<organism evidence="1">
    <name type="scientific">Glycine max</name>
    <name type="common">Soybean</name>
    <name type="synonym">Glycine hispida</name>
    <dbReference type="NCBI Taxonomy" id="3847"/>
    <lineage>
        <taxon>Eukaryota</taxon>
        <taxon>Viridiplantae</taxon>
        <taxon>Streptophyta</taxon>
        <taxon>Embryophyta</taxon>
        <taxon>Tracheophyta</taxon>
        <taxon>Spermatophyta</taxon>
        <taxon>Magnoliopsida</taxon>
        <taxon>eudicotyledons</taxon>
        <taxon>Gunneridae</taxon>
        <taxon>Pentapetalae</taxon>
        <taxon>rosids</taxon>
        <taxon>fabids</taxon>
        <taxon>Fabales</taxon>
        <taxon>Fabaceae</taxon>
        <taxon>Papilionoideae</taxon>
        <taxon>50 kb inversion clade</taxon>
        <taxon>NPAAA clade</taxon>
        <taxon>indigoferoid/millettioid clade</taxon>
        <taxon>Phaseoleae</taxon>
        <taxon>Glycine</taxon>
        <taxon>Glycine subgen. Soja</taxon>
    </lineage>
</organism>
<dbReference type="Gramene" id="KRH31183">
    <property type="protein sequence ID" value="KRH31183"/>
    <property type="gene ID" value="GLYMA_11G232800"/>
</dbReference>
<dbReference type="EMBL" id="CM000844">
    <property type="protein sequence ID" value="KRH31183.1"/>
    <property type="molecule type" value="Genomic_DNA"/>
</dbReference>
<reference evidence="2" key="2">
    <citation type="submission" date="2018-02" db="UniProtKB">
        <authorList>
            <consortium name="EnsemblPlants"/>
        </authorList>
    </citation>
    <scope>IDENTIFICATION</scope>
    <source>
        <strain evidence="2">Williams 82</strain>
    </source>
</reference>
<reference evidence="1 2" key="1">
    <citation type="journal article" date="2010" name="Nature">
        <title>Genome sequence of the palaeopolyploid soybean.</title>
        <authorList>
            <person name="Schmutz J."/>
            <person name="Cannon S.B."/>
            <person name="Schlueter J."/>
            <person name="Ma J."/>
            <person name="Mitros T."/>
            <person name="Nelson W."/>
            <person name="Hyten D.L."/>
            <person name="Song Q."/>
            <person name="Thelen J.J."/>
            <person name="Cheng J."/>
            <person name="Xu D."/>
            <person name="Hellsten U."/>
            <person name="May G.D."/>
            <person name="Yu Y."/>
            <person name="Sakurai T."/>
            <person name="Umezawa T."/>
            <person name="Bhattacharyya M.K."/>
            <person name="Sandhu D."/>
            <person name="Valliyodan B."/>
            <person name="Lindquist E."/>
            <person name="Peto M."/>
            <person name="Grant D."/>
            <person name="Shu S."/>
            <person name="Goodstein D."/>
            <person name="Barry K."/>
            <person name="Futrell-Griggs M."/>
            <person name="Abernathy B."/>
            <person name="Du J."/>
            <person name="Tian Z."/>
            <person name="Zhu L."/>
            <person name="Gill N."/>
            <person name="Joshi T."/>
            <person name="Libault M."/>
            <person name="Sethuraman A."/>
            <person name="Zhang X.-C."/>
            <person name="Shinozaki K."/>
            <person name="Nguyen H.T."/>
            <person name="Wing R.A."/>
            <person name="Cregan P."/>
            <person name="Specht J."/>
            <person name="Grimwood J."/>
            <person name="Rokhsar D."/>
            <person name="Stacey G."/>
            <person name="Shoemaker R.C."/>
            <person name="Jackson S.A."/>
        </authorList>
    </citation>
    <scope>NUCLEOTIDE SEQUENCE</scope>
    <source>
        <strain evidence="2">cv. Williams 82</strain>
        <tissue evidence="1">Callus</tissue>
    </source>
</reference>
<evidence type="ECO:0000313" key="2">
    <source>
        <dbReference type="EnsemblPlants" id="KRH31183"/>
    </source>
</evidence>
<protein>
    <submittedName>
        <fullName evidence="1 2">Uncharacterized protein</fullName>
    </submittedName>
</protein>
<dbReference type="AlphaFoldDB" id="A0A0R0HY75"/>
<reference evidence="1" key="3">
    <citation type="submission" date="2018-07" db="EMBL/GenBank/DDBJ databases">
        <title>WGS assembly of Glycine max.</title>
        <authorList>
            <person name="Schmutz J."/>
            <person name="Cannon S."/>
            <person name="Schlueter J."/>
            <person name="Ma J."/>
            <person name="Mitros T."/>
            <person name="Nelson W."/>
            <person name="Hyten D."/>
            <person name="Song Q."/>
            <person name="Thelen J."/>
            <person name="Cheng J."/>
            <person name="Xu D."/>
            <person name="Hellsten U."/>
            <person name="May G."/>
            <person name="Yu Y."/>
            <person name="Sakurai T."/>
            <person name="Umezawa T."/>
            <person name="Bhattacharyya M."/>
            <person name="Sandhu D."/>
            <person name="Valliyodan B."/>
            <person name="Lindquist E."/>
            <person name="Peto M."/>
            <person name="Grant D."/>
            <person name="Shu S."/>
            <person name="Goodstein D."/>
            <person name="Barry K."/>
            <person name="Futrell-Griggs M."/>
            <person name="Abernathy B."/>
            <person name="Du J."/>
            <person name="Tian Z."/>
            <person name="Zhu L."/>
            <person name="Gill N."/>
            <person name="Joshi T."/>
            <person name="Libault M."/>
            <person name="Sethuraman A."/>
            <person name="Zhang X."/>
            <person name="Shinozaki K."/>
            <person name="Nguyen H."/>
            <person name="Wing R."/>
            <person name="Cregan P."/>
            <person name="Specht J."/>
            <person name="Grimwood J."/>
            <person name="Rokhsar D."/>
            <person name="Stacey G."/>
            <person name="Shoemaker R."/>
            <person name="Jackson S."/>
        </authorList>
    </citation>
    <scope>NUCLEOTIDE SEQUENCE</scope>
    <source>
        <tissue evidence="1">Callus</tissue>
    </source>
</reference>
<name>A0A0R0HY75_SOYBN</name>
<gene>
    <name evidence="1" type="ORF">GLYMA_11G232800</name>
</gene>
<keyword evidence="3" id="KW-1185">Reference proteome</keyword>
<dbReference type="InParanoid" id="A0A0R0HY75"/>
<dbReference type="Proteomes" id="UP000008827">
    <property type="component" value="Chromosome 11"/>
</dbReference>
<accession>A0A0R0HY75</accession>
<evidence type="ECO:0000313" key="3">
    <source>
        <dbReference type="Proteomes" id="UP000008827"/>
    </source>
</evidence>
<dbReference type="EnsemblPlants" id="KRH31183">
    <property type="protein sequence ID" value="KRH31183"/>
    <property type="gene ID" value="GLYMA_11G232800"/>
</dbReference>
<proteinExistence type="predicted"/>
<evidence type="ECO:0000313" key="1">
    <source>
        <dbReference type="EMBL" id="KRH31183.1"/>
    </source>
</evidence>
<sequence length="80" mass="9570">MVGPFSQHPRQNYMQHSFCNTHLGIKLQRWLIWWVALTWSIWNHRNRIVFSNDSPNTSKILDDAIFLRYWMMPFSFAGAG</sequence>